<protein>
    <submittedName>
        <fullName evidence="1">S locus F-box protein with the low allelic sequence polymorphism 2-S4</fullName>
    </submittedName>
</protein>
<sequence length="140" mass="15739">MPPKTLMRFRCILKSWHELIKPSFVDQHLPCTTKVTSSTYVLLKHNVLTDPNIKDDEEAVRDTLFNPDSDQRDILLSSLNLISLVDCCHDDPLDIEDHVVPLPMRAYTLSLQISGSCDGLICLNTFNKENILLPASSTSS</sequence>
<evidence type="ECO:0000313" key="1">
    <source>
        <dbReference type="EMBL" id="PQQ19801.1"/>
    </source>
</evidence>
<dbReference type="AlphaFoldDB" id="A0A314ZSA1"/>
<comment type="caution">
    <text evidence="1">The sequence shown here is derived from an EMBL/GenBank/DDBJ whole genome shotgun (WGS) entry which is preliminary data.</text>
</comment>
<gene>
    <name evidence="1" type="ORF">Pyn_35127</name>
</gene>
<reference evidence="1 2" key="1">
    <citation type="submission" date="2018-02" db="EMBL/GenBank/DDBJ databases">
        <title>Draft genome of wild Prunus yedoensis var. nudiflora.</title>
        <authorList>
            <person name="Baek S."/>
            <person name="Kim J.-H."/>
            <person name="Choi K."/>
            <person name="Kim G.-B."/>
            <person name="Cho A."/>
            <person name="Jang H."/>
            <person name="Shin C.-H."/>
            <person name="Yu H.-J."/>
            <person name="Mun J.-H."/>
        </authorList>
    </citation>
    <scope>NUCLEOTIDE SEQUENCE [LARGE SCALE GENOMIC DNA]</scope>
    <source>
        <strain evidence="2">cv. Jeju island</strain>
        <tissue evidence="1">Leaf</tissue>
    </source>
</reference>
<name>A0A314ZSA1_PRUYE</name>
<organism evidence="1 2">
    <name type="scientific">Prunus yedoensis var. nudiflora</name>
    <dbReference type="NCBI Taxonomy" id="2094558"/>
    <lineage>
        <taxon>Eukaryota</taxon>
        <taxon>Viridiplantae</taxon>
        <taxon>Streptophyta</taxon>
        <taxon>Embryophyta</taxon>
        <taxon>Tracheophyta</taxon>
        <taxon>Spermatophyta</taxon>
        <taxon>Magnoliopsida</taxon>
        <taxon>eudicotyledons</taxon>
        <taxon>Gunneridae</taxon>
        <taxon>Pentapetalae</taxon>
        <taxon>rosids</taxon>
        <taxon>fabids</taxon>
        <taxon>Rosales</taxon>
        <taxon>Rosaceae</taxon>
        <taxon>Amygdaloideae</taxon>
        <taxon>Amygdaleae</taxon>
        <taxon>Prunus</taxon>
    </lineage>
</organism>
<dbReference type="Proteomes" id="UP000250321">
    <property type="component" value="Unassembled WGS sequence"/>
</dbReference>
<keyword evidence="2" id="KW-1185">Reference proteome</keyword>
<dbReference type="EMBL" id="PJQY01000056">
    <property type="protein sequence ID" value="PQQ19801.1"/>
    <property type="molecule type" value="Genomic_DNA"/>
</dbReference>
<evidence type="ECO:0000313" key="2">
    <source>
        <dbReference type="Proteomes" id="UP000250321"/>
    </source>
</evidence>
<proteinExistence type="predicted"/>
<accession>A0A314ZSA1</accession>